<feature type="domain" description="Gfo/Idh/MocA-like oxidoreductase C-terminal" evidence="5">
    <location>
        <begin position="137"/>
        <end position="322"/>
    </location>
</feature>
<dbReference type="SUPFAM" id="SSF51735">
    <property type="entry name" value="NAD(P)-binding Rossmann-fold domains"/>
    <property type="match status" value="1"/>
</dbReference>
<evidence type="ECO:0000313" key="6">
    <source>
        <dbReference type="EMBL" id="MFD1382034.1"/>
    </source>
</evidence>
<dbReference type="InterPro" id="IPR004104">
    <property type="entry name" value="Gfo/Idh/MocA-like_OxRdtase_C"/>
</dbReference>
<gene>
    <name evidence="3" type="primary">iolG</name>
    <name evidence="6" type="ORF">ACFQ45_01560</name>
</gene>
<dbReference type="InterPro" id="IPR036291">
    <property type="entry name" value="NAD(P)-bd_dom_sf"/>
</dbReference>
<keyword evidence="7" id="KW-1185">Reference proteome</keyword>
<dbReference type="Pfam" id="PF01408">
    <property type="entry name" value="GFO_IDH_MocA"/>
    <property type="match status" value="1"/>
</dbReference>
<dbReference type="InterPro" id="IPR000683">
    <property type="entry name" value="Gfo/Idh/MocA-like_OxRdtase_N"/>
</dbReference>
<evidence type="ECO:0000259" key="4">
    <source>
        <dbReference type="Pfam" id="PF01408"/>
    </source>
</evidence>
<dbReference type="Pfam" id="PF02894">
    <property type="entry name" value="GFO_IDH_MocA_C"/>
    <property type="match status" value="1"/>
</dbReference>
<dbReference type="RefSeq" id="WP_377364623.1">
    <property type="nucleotide sequence ID" value="NZ_JBHTMN010000003.1"/>
</dbReference>
<dbReference type="InterPro" id="IPR023794">
    <property type="entry name" value="MI/DCI_dehydrogenase"/>
</dbReference>
<dbReference type="PANTHER" id="PTHR43593:SF1">
    <property type="entry name" value="INOSITOL 2-DEHYDROGENASE"/>
    <property type="match status" value="1"/>
</dbReference>
<comment type="subunit">
    <text evidence="3">Homotetramer.</text>
</comment>
<evidence type="ECO:0000256" key="1">
    <source>
        <dbReference type="ARBA" id="ARBA00023002"/>
    </source>
</evidence>
<comment type="caution">
    <text evidence="6">The sequence shown here is derived from an EMBL/GenBank/DDBJ whole genome shotgun (WGS) entry which is preliminary data.</text>
</comment>
<comment type="similarity">
    <text evidence="3">Belongs to the Gfo/Idh/MocA family.</text>
</comment>
<keyword evidence="2 3" id="KW-0520">NAD</keyword>
<evidence type="ECO:0000256" key="3">
    <source>
        <dbReference type="HAMAP-Rule" id="MF_01671"/>
    </source>
</evidence>
<dbReference type="InterPro" id="IPR050424">
    <property type="entry name" value="Gfo-Idh-MocA_inositol_DH"/>
</dbReference>
<comment type="function">
    <text evidence="3">Involved in the oxidation of myo-inositol (MI) to 2-keto-myo-inositol (2KMI or 2-inosose).</text>
</comment>
<evidence type="ECO:0000313" key="7">
    <source>
        <dbReference type="Proteomes" id="UP001597059"/>
    </source>
</evidence>
<name>A0ABW4AWZ0_9GAMM</name>
<dbReference type="HAMAP" id="MF_01671">
    <property type="entry name" value="IolG"/>
    <property type="match status" value="1"/>
</dbReference>
<dbReference type="PANTHER" id="PTHR43593">
    <property type="match status" value="1"/>
</dbReference>
<reference evidence="7" key="1">
    <citation type="journal article" date="2019" name="Int. J. Syst. Evol. Microbiol.">
        <title>The Global Catalogue of Microorganisms (GCM) 10K type strain sequencing project: providing services to taxonomists for standard genome sequencing and annotation.</title>
        <authorList>
            <consortium name="The Broad Institute Genomics Platform"/>
            <consortium name="The Broad Institute Genome Sequencing Center for Infectious Disease"/>
            <person name="Wu L."/>
            <person name="Ma J."/>
        </authorList>
    </citation>
    <scope>NUCLEOTIDE SEQUENCE [LARGE SCALE GENOMIC DNA]</scope>
    <source>
        <strain evidence="7">JCM 30774</strain>
    </source>
</reference>
<accession>A0ABW4AWZ0</accession>
<dbReference type="Gene3D" id="3.30.360.10">
    <property type="entry name" value="Dihydrodipicolinate Reductase, domain 2"/>
    <property type="match status" value="1"/>
</dbReference>
<dbReference type="EMBL" id="JBHTMN010000003">
    <property type="protein sequence ID" value="MFD1382034.1"/>
    <property type="molecule type" value="Genomic_DNA"/>
</dbReference>
<evidence type="ECO:0000259" key="5">
    <source>
        <dbReference type="Pfam" id="PF02894"/>
    </source>
</evidence>
<dbReference type="EC" id="1.1.1.18" evidence="3"/>
<evidence type="ECO:0000256" key="2">
    <source>
        <dbReference type="ARBA" id="ARBA00023027"/>
    </source>
</evidence>
<comment type="catalytic activity">
    <reaction evidence="3">
        <text>myo-inositol + NAD(+) = scyllo-inosose + NADH + H(+)</text>
        <dbReference type="Rhea" id="RHEA:16949"/>
        <dbReference type="ChEBI" id="CHEBI:15378"/>
        <dbReference type="ChEBI" id="CHEBI:17268"/>
        <dbReference type="ChEBI" id="CHEBI:17811"/>
        <dbReference type="ChEBI" id="CHEBI:57540"/>
        <dbReference type="ChEBI" id="CHEBI:57945"/>
        <dbReference type="EC" id="1.1.1.18"/>
    </reaction>
</comment>
<protein>
    <recommendedName>
        <fullName evidence="3">Inositol 2-dehydrogenase</fullName>
        <ecNumber evidence="3">1.1.1.18</ecNumber>
    </recommendedName>
    <alternativeName>
        <fullName evidence="3">Myo-inositol 2-dehydrogenase</fullName>
        <shortName evidence="3">MI 2-dehydrogenase</shortName>
    </alternativeName>
</protein>
<dbReference type="Proteomes" id="UP001597059">
    <property type="component" value="Unassembled WGS sequence"/>
</dbReference>
<proteinExistence type="inferred from homology"/>
<feature type="domain" description="Gfo/Idh/MocA-like oxidoreductase N-terminal" evidence="4">
    <location>
        <begin position="3"/>
        <end position="125"/>
    </location>
</feature>
<dbReference type="Gene3D" id="3.40.50.720">
    <property type="entry name" value="NAD(P)-binding Rossmann-like Domain"/>
    <property type="match status" value="1"/>
</dbReference>
<sequence>MTIKIGVIGTGAIGADHARRITNTLVGAEVIALTDVNLDSAHKVKSDLGLNAEIYPDGHDLIARSGVDAVLVTCWGAAHEEFVVAAIKAGKYVFCEKPLATTAQGCRNIVEAEMASGKRLVQVGFMRPYDSGYKMLKDTIDSGAIGEPLMIHAAHRNASVPEQYISPMAIHDTLIHELDVFRWLLDDDYVSAQVVFPRKTKYAHSKVADPQIVMLETKKGTRIDVEVFVNCQYGYDIQCSVVGEEGIANLPEPQAIVMRKNANLGQQLLTDWKDRFIDAYDVELQDFIDGVTNQNLTGPNSWSGLAAAVSADACVKAQESGQIEAIELPDTPDFYR</sequence>
<organism evidence="6 7">
    <name type="scientific">Rhodanobacter aciditrophus</name>
    <dbReference type="NCBI Taxonomy" id="1623218"/>
    <lineage>
        <taxon>Bacteria</taxon>
        <taxon>Pseudomonadati</taxon>
        <taxon>Pseudomonadota</taxon>
        <taxon>Gammaproteobacteria</taxon>
        <taxon>Lysobacterales</taxon>
        <taxon>Rhodanobacteraceae</taxon>
        <taxon>Rhodanobacter</taxon>
    </lineage>
</organism>
<dbReference type="SUPFAM" id="SSF55347">
    <property type="entry name" value="Glyceraldehyde-3-phosphate dehydrogenase-like, C-terminal domain"/>
    <property type="match status" value="1"/>
</dbReference>
<keyword evidence="1 3" id="KW-0560">Oxidoreductase</keyword>